<dbReference type="EMBL" id="CP081673">
    <property type="protein sequence ID" value="QZH66740.1"/>
    <property type="molecule type" value="Genomic_DNA"/>
</dbReference>
<dbReference type="Proteomes" id="UP000825598">
    <property type="component" value="Chromosome"/>
</dbReference>
<accession>A0ACD1FI49</accession>
<gene>
    <name evidence="1" type="ORF">K6L26_03340</name>
</gene>
<proteinExistence type="predicted"/>
<evidence type="ECO:0000313" key="2">
    <source>
        <dbReference type="Proteomes" id="UP000825598"/>
    </source>
</evidence>
<sequence length="765" mass="82133">MTAAERIDTTVTDPLAGLFTRRSVFDAAEERYLTAGQADLTEAIDQVPMAVWLEQDVDRYIEVLDQAGSCGCNKGRFKGQSSATGLELHQGCAIGYGVHIYSGTCLAHLSNNGENRDHMSWPDFIAGLYGRTFADVAREAGIELSGGREDSELYTFSAADFEAMAAEKDAAGDTAYADALRTQAAAHRARVQAYMEEQGEVFLTGPVVGAVAPDPIAVPESERPTLTVIPGGLAPAPPIGNLGGPAPEAARLSPPPAIGTLGGPAPVGSPGGATEETTTPPPAVPAVPQAPSTPSATTETADDQIQAVKLRARAQLLYASEPELLDKIFSTEQMKTLRENSRLSLVSPTVKLMADLTGVLSLVPPTVTLPPIVMDSEAGLNFIHNVVGRSGAGKSTSTRVTFRAYRKSEFGVIGTVEEHPPVPRSVGSGEVIASVFAHIETDDDGNKEAVTHNPYARLFWPEITKLTAVRGRSGSTLAAELCQVWSSEQLGSDTKTETAFCDEHTYRCTVTVASQLATAGAMYDPASTLMGLGQRVWNVSAELTEAPVEGSPEWDALADAAPKIDRMTLNLPTFRPGPVPVDPNVHREVRILRMRMATEEETPELALETHTALMRLKLAVAAAIYHGEPAEVTWKWWCWTEHLLEHHRRVRTACQTAVGITRVGEAVDQGVRDSLRKEAREASEHTSAMQRALKWARKQTVAFTASEQGRAGGRRSYREENAERICADLVAAGLLAQVVEDVPHRGPVLKFTVTELGRTQDVQGA</sequence>
<organism evidence="1 2">
    <name type="scientific">Mycolicibacterium farcinogenes</name>
    <name type="common">Mycobacterium farcinogenes</name>
    <dbReference type="NCBI Taxonomy" id="1802"/>
    <lineage>
        <taxon>Bacteria</taxon>
        <taxon>Bacillati</taxon>
        <taxon>Actinomycetota</taxon>
        <taxon>Actinomycetes</taxon>
        <taxon>Mycobacteriales</taxon>
        <taxon>Mycobacteriaceae</taxon>
        <taxon>Mycolicibacterium</taxon>
    </lineage>
</organism>
<protein>
    <submittedName>
        <fullName evidence="1">Uncharacterized protein</fullName>
    </submittedName>
</protein>
<evidence type="ECO:0000313" key="1">
    <source>
        <dbReference type="EMBL" id="QZH66740.1"/>
    </source>
</evidence>
<keyword evidence="2" id="KW-1185">Reference proteome</keyword>
<name>A0ACD1FI49_MYCFR</name>
<reference evidence="1" key="1">
    <citation type="submission" date="2021-07" db="EMBL/GenBank/DDBJ databases">
        <title>Complete Genome Sequences of Mycobacterium farcinogenes Isolated from Clinical Specimens from Patients in Thailand.</title>
        <authorList>
            <person name="Sodsai P."/>
        </authorList>
    </citation>
    <scope>NUCLEOTIDE SEQUENCE</scope>
    <source>
        <strain evidence="1">BKK/CU-MFGFA-001</strain>
    </source>
</reference>